<evidence type="ECO:0000256" key="3">
    <source>
        <dbReference type="ARBA" id="ARBA00022989"/>
    </source>
</evidence>
<name>A0A0G4N6T0_VERLO</name>
<sequence>MTVPPKALDVFTKYVTQPTQADFLGPFHLTTCSTLLGTQFFQSFINTKVCYQALHRSAVTTLQKHLFPIYFKVQSVLVLTTIITYPLGPRSLLSSPEDLVPLNLAVITACVNFLVFGPQRLTKMICCIHQERTAYLQGR</sequence>
<feature type="domain" description="TMEM205-like" evidence="6">
    <location>
        <begin position="32"/>
        <end position="119"/>
    </location>
</feature>
<feature type="transmembrane region" description="Helical" evidence="5">
    <location>
        <begin position="99"/>
        <end position="116"/>
    </location>
</feature>
<evidence type="ECO:0000256" key="2">
    <source>
        <dbReference type="ARBA" id="ARBA00022692"/>
    </source>
</evidence>
<dbReference type="Proteomes" id="UP000045706">
    <property type="component" value="Unassembled WGS sequence"/>
</dbReference>
<evidence type="ECO:0000313" key="8">
    <source>
        <dbReference type="Proteomes" id="UP000045706"/>
    </source>
</evidence>
<evidence type="ECO:0000313" key="7">
    <source>
        <dbReference type="EMBL" id="CRK42296.1"/>
    </source>
</evidence>
<evidence type="ECO:0000259" key="6">
    <source>
        <dbReference type="Pfam" id="PF13664"/>
    </source>
</evidence>
<dbReference type="InterPro" id="IPR025423">
    <property type="entry name" value="TMEM205-like"/>
</dbReference>
<organism evidence="7 8">
    <name type="scientific">Verticillium longisporum</name>
    <name type="common">Verticillium dahliae var. longisporum</name>
    <dbReference type="NCBI Taxonomy" id="100787"/>
    <lineage>
        <taxon>Eukaryota</taxon>
        <taxon>Fungi</taxon>
        <taxon>Dikarya</taxon>
        <taxon>Ascomycota</taxon>
        <taxon>Pezizomycotina</taxon>
        <taxon>Sordariomycetes</taxon>
        <taxon>Hypocreomycetidae</taxon>
        <taxon>Glomerellales</taxon>
        <taxon>Plectosphaerellaceae</taxon>
        <taxon>Verticillium</taxon>
    </lineage>
</organism>
<accession>A0A0G4N6T0</accession>
<dbReference type="Pfam" id="PF13664">
    <property type="entry name" value="DUF4149"/>
    <property type="match status" value="1"/>
</dbReference>
<protein>
    <recommendedName>
        <fullName evidence="6">TMEM205-like domain-containing protein</fullName>
    </recommendedName>
</protein>
<feature type="transmembrane region" description="Helical" evidence="5">
    <location>
        <begin position="69"/>
        <end position="87"/>
    </location>
</feature>
<dbReference type="AlphaFoldDB" id="A0A0G4N6T0"/>
<evidence type="ECO:0000256" key="4">
    <source>
        <dbReference type="ARBA" id="ARBA00023136"/>
    </source>
</evidence>
<evidence type="ECO:0000256" key="1">
    <source>
        <dbReference type="ARBA" id="ARBA00004370"/>
    </source>
</evidence>
<keyword evidence="3 5" id="KW-1133">Transmembrane helix</keyword>
<dbReference type="EMBL" id="CVQI01032821">
    <property type="protein sequence ID" value="CRK42296.1"/>
    <property type="molecule type" value="Genomic_DNA"/>
</dbReference>
<comment type="subcellular location">
    <subcellularLocation>
        <location evidence="1">Membrane</location>
    </subcellularLocation>
</comment>
<dbReference type="InterPro" id="IPR053009">
    <property type="entry name" value="Xanthocillin_Biosynth-Assoc"/>
</dbReference>
<reference evidence="8" key="1">
    <citation type="submission" date="2015-05" db="EMBL/GenBank/DDBJ databases">
        <authorList>
            <person name="Fogelqvist Johan"/>
        </authorList>
    </citation>
    <scope>NUCLEOTIDE SEQUENCE [LARGE SCALE GENOMIC DNA]</scope>
</reference>
<dbReference type="PANTHER" id="PTHR23241:SF102">
    <property type="entry name" value="LD23009P"/>
    <property type="match status" value="1"/>
</dbReference>
<dbReference type="GO" id="GO:0016020">
    <property type="term" value="C:membrane"/>
    <property type="evidence" value="ECO:0007669"/>
    <property type="project" value="UniProtKB-SubCell"/>
</dbReference>
<keyword evidence="2 5" id="KW-0812">Transmembrane</keyword>
<gene>
    <name evidence="7" type="ORF">BN1723_019004</name>
</gene>
<keyword evidence="4 5" id="KW-0472">Membrane</keyword>
<evidence type="ECO:0000256" key="5">
    <source>
        <dbReference type="SAM" id="Phobius"/>
    </source>
</evidence>
<dbReference type="PANTHER" id="PTHR23241">
    <property type="entry name" value="LATE EMBRYOGENESIS ABUNDANT PLANTS LEA-RELATED"/>
    <property type="match status" value="1"/>
</dbReference>
<proteinExistence type="predicted"/>